<accession>A0A2D0PX22</accession>
<evidence type="ECO:0000256" key="9">
    <source>
        <dbReference type="ARBA" id="ARBA00023136"/>
    </source>
</evidence>
<evidence type="ECO:0000256" key="7">
    <source>
        <dbReference type="ARBA" id="ARBA00022991"/>
    </source>
</evidence>
<dbReference type="RefSeq" id="XP_017311053.3">
    <property type="nucleotide sequence ID" value="XM_017455564.3"/>
</dbReference>
<evidence type="ECO:0000313" key="15">
    <source>
        <dbReference type="RefSeq" id="XP_017311053.3"/>
    </source>
</evidence>
<evidence type="ECO:0000256" key="4">
    <source>
        <dbReference type="ARBA" id="ARBA00022692"/>
    </source>
</evidence>
<evidence type="ECO:0000256" key="11">
    <source>
        <dbReference type="ARBA" id="ARBA00023224"/>
    </source>
</evidence>
<proteinExistence type="predicted"/>
<dbReference type="GO" id="GO:0004930">
    <property type="term" value="F:G protein-coupled receptor activity"/>
    <property type="evidence" value="ECO:0007669"/>
    <property type="project" value="UniProtKB-KW"/>
</dbReference>
<feature type="domain" description="G-protein coupled receptors family 1 profile" evidence="13">
    <location>
        <begin position="30"/>
        <end position="283"/>
    </location>
</feature>
<dbReference type="AlphaFoldDB" id="A0A2D0PX22"/>
<dbReference type="Pfam" id="PF00001">
    <property type="entry name" value="7tm_1"/>
    <property type="match status" value="1"/>
</dbReference>
<dbReference type="GO" id="GO:0009881">
    <property type="term" value="F:photoreceptor activity"/>
    <property type="evidence" value="ECO:0007669"/>
    <property type="project" value="UniProtKB-KW"/>
</dbReference>
<feature type="transmembrane region" description="Helical" evidence="12">
    <location>
        <begin position="228"/>
        <end position="255"/>
    </location>
</feature>
<keyword evidence="10" id="KW-0675">Receptor</keyword>
<dbReference type="SUPFAM" id="SSF81321">
    <property type="entry name" value="Family A G protein-coupled receptor-like"/>
    <property type="match status" value="1"/>
</dbReference>
<dbReference type="GO" id="GO:0007602">
    <property type="term" value="P:phototransduction"/>
    <property type="evidence" value="ECO:0007669"/>
    <property type="project" value="UniProtKB-KW"/>
</dbReference>
<keyword evidence="7" id="KW-0157">Chromophore</keyword>
<evidence type="ECO:0000256" key="6">
    <source>
        <dbReference type="ARBA" id="ARBA00022989"/>
    </source>
</evidence>
<keyword evidence="9 12" id="KW-0472">Membrane</keyword>
<dbReference type="PRINTS" id="PR00237">
    <property type="entry name" value="GPCRRHODOPSN"/>
</dbReference>
<dbReference type="FunFam" id="1.20.1070.10:FF:000219">
    <property type="entry name" value="Opsin 5-like 2"/>
    <property type="match status" value="1"/>
</dbReference>
<feature type="transmembrane region" description="Helical" evidence="12">
    <location>
        <begin position="51"/>
        <end position="75"/>
    </location>
</feature>
<name>A0A2D0PX22_ICTPU</name>
<organism evidence="14 15">
    <name type="scientific">Ictalurus punctatus</name>
    <name type="common">Channel catfish</name>
    <name type="synonym">Silurus punctatus</name>
    <dbReference type="NCBI Taxonomy" id="7998"/>
    <lineage>
        <taxon>Eukaryota</taxon>
        <taxon>Metazoa</taxon>
        <taxon>Chordata</taxon>
        <taxon>Craniata</taxon>
        <taxon>Vertebrata</taxon>
        <taxon>Euteleostomi</taxon>
        <taxon>Actinopterygii</taxon>
        <taxon>Neopterygii</taxon>
        <taxon>Teleostei</taxon>
        <taxon>Ostariophysi</taxon>
        <taxon>Siluriformes</taxon>
        <taxon>Ictaluridae</taxon>
        <taxon>Ictalurus</taxon>
    </lineage>
</organism>
<dbReference type="Proteomes" id="UP000221080">
    <property type="component" value="Chromosome 25"/>
</dbReference>
<feature type="transmembrane region" description="Helical" evidence="12">
    <location>
        <begin position="132"/>
        <end position="155"/>
    </location>
</feature>
<evidence type="ECO:0000256" key="2">
    <source>
        <dbReference type="ARBA" id="ARBA00022543"/>
    </source>
</evidence>
<dbReference type="PROSITE" id="PS00238">
    <property type="entry name" value="OPSIN"/>
    <property type="match status" value="1"/>
</dbReference>
<dbReference type="PANTHER" id="PTHR24240">
    <property type="entry name" value="OPSIN"/>
    <property type="match status" value="1"/>
</dbReference>
<dbReference type="Gene3D" id="1.20.1070.10">
    <property type="entry name" value="Rhodopsin 7-helix transmembrane proteins"/>
    <property type="match status" value="1"/>
</dbReference>
<reference evidence="15" key="2">
    <citation type="submission" date="2025-08" db="UniProtKB">
        <authorList>
            <consortium name="RefSeq"/>
        </authorList>
    </citation>
    <scope>IDENTIFICATION</scope>
    <source>
        <tissue evidence="15">Blood</tissue>
    </source>
</reference>
<feature type="transmembrane region" description="Helical" evidence="12">
    <location>
        <begin position="87"/>
        <end position="112"/>
    </location>
</feature>
<evidence type="ECO:0000256" key="8">
    <source>
        <dbReference type="ARBA" id="ARBA00023040"/>
    </source>
</evidence>
<protein>
    <submittedName>
        <fullName evidence="15">Opsin-5-like</fullName>
    </submittedName>
</protein>
<feature type="transmembrane region" description="Helical" evidence="12">
    <location>
        <begin position="178"/>
        <end position="207"/>
    </location>
</feature>
<keyword evidence="8" id="KW-0297">G-protein coupled receptor</keyword>
<keyword evidence="14" id="KW-1185">Reference proteome</keyword>
<keyword evidence="2" id="KW-0600">Photoreceptor protein</keyword>
<keyword evidence="6 12" id="KW-1133">Transmembrane helix</keyword>
<keyword evidence="11" id="KW-0807">Transducer</keyword>
<dbReference type="GeneID" id="108257647"/>
<dbReference type="KEGG" id="ipu:108257647"/>
<comment type="subcellular location">
    <subcellularLocation>
        <location evidence="1">Membrane</location>
        <topology evidence="1">Multi-pass membrane protein</topology>
    </subcellularLocation>
</comment>
<evidence type="ECO:0000256" key="5">
    <source>
        <dbReference type="ARBA" id="ARBA00022925"/>
    </source>
</evidence>
<dbReference type="InterPro" id="IPR050125">
    <property type="entry name" value="GPCR_opsins"/>
</dbReference>
<reference evidence="14" key="1">
    <citation type="journal article" date="2016" name="Nat. Commun.">
        <title>The channel catfish genome sequence provides insights into the evolution of scale formation in teleosts.</title>
        <authorList>
            <person name="Liu Z."/>
            <person name="Liu S."/>
            <person name="Yao J."/>
            <person name="Bao L."/>
            <person name="Zhang J."/>
            <person name="Li Y."/>
            <person name="Jiang C."/>
            <person name="Sun L."/>
            <person name="Wang R."/>
            <person name="Zhang Y."/>
            <person name="Zhou T."/>
            <person name="Zeng Q."/>
            <person name="Fu Q."/>
            <person name="Gao S."/>
            <person name="Li N."/>
            <person name="Koren S."/>
            <person name="Jiang Y."/>
            <person name="Zimin A."/>
            <person name="Xu P."/>
            <person name="Phillippy A.M."/>
            <person name="Geng X."/>
            <person name="Song L."/>
            <person name="Sun F."/>
            <person name="Li C."/>
            <person name="Wang X."/>
            <person name="Chen A."/>
            <person name="Jin Y."/>
            <person name="Yuan Z."/>
            <person name="Yang Y."/>
            <person name="Tan S."/>
            <person name="Peatman E."/>
            <person name="Lu J."/>
            <person name="Qin Z."/>
            <person name="Dunham R."/>
            <person name="Li Z."/>
            <person name="Sonstegard T."/>
            <person name="Feng J."/>
            <person name="Danzmann R.G."/>
            <person name="Schroeder S."/>
            <person name="Scheffler B."/>
            <person name="Duke M.V."/>
            <person name="Ballard L."/>
            <person name="Kucuktas H."/>
            <person name="Kaltenboeck L."/>
            <person name="Liu H."/>
            <person name="Armbruster J."/>
            <person name="Xie Y."/>
            <person name="Kirby M.L."/>
            <person name="Tian Y."/>
            <person name="Flanagan M.E."/>
            <person name="Mu W."/>
            <person name="Waldbieser G.C."/>
        </authorList>
    </citation>
    <scope>NUCLEOTIDE SEQUENCE [LARGE SCALE GENOMIC DNA]</scope>
    <source>
        <strain evidence="14">SDA103</strain>
    </source>
</reference>
<keyword evidence="5" id="KW-0681">Retinal protein</keyword>
<dbReference type="InterPro" id="IPR000276">
    <property type="entry name" value="GPCR_Rhodpsn"/>
</dbReference>
<dbReference type="PROSITE" id="PS50262">
    <property type="entry name" value="G_PROTEIN_RECEP_F1_2"/>
    <property type="match status" value="1"/>
</dbReference>
<gene>
    <name evidence="15" type="primary">LOC108257647</name>
</gene>
<evidence type="ECO:0000313" key="14">
    <source>
        <dbReference type="Proteomes" id="UP000221080"/>
    </source>
</evidence>
<evidence type="ECO:0000259" key="13">
    <source>
        <dbReference type="PROSITE" id="PS50262"/>
    </source>
</evidence>
<evidence type="ECO:0000256" key="1">
    <source>
        <dbReference type="ARBA" id="ARBA00004141"/>
    </source>
</evidence>
<evidence type="ECO:0000256" key="3">
    <source>
        <dbReference type="ARBA" id="ARBA00022606"/>
    </source>
</evidence>
<dbReference type="GO" id="GO:0016020">
    <property type="term" value="C:membrane"/>
    <property type="evidence" value="ECO:0007669"/>
    <property type="project" value="UniProtKB-SubCell"/>
</dbReference>
<dbReference type="OrthoDB" id="7217071at2759"/>
<dbReference type="InterPro" id="IPR017452">
    <property type="entry name" value="GPCR_Rhodpsn_7TM"/>
</dbReference>
<keyword evidence="3" id="KW-0716">Sensory transduction</keyword>
<feature type="transmembrane region" description="Helical" evidence="12">
    <location>
        <begin position="14"/>
        <end position="39"/>
    </location>
</feature>
<evidence type="ECO:0000256" key="10">
    <source>
        <dbReference type="ARBA" id="ARBA00023170"/>
    </source>
</evidence>
<dbReference type="InterPro" id="IPR027430">
    <property type="entry name" value="Retinal_BS"/>
</dbReference>
<dbReference type="STRING" id="7998.ENSIPUP00000027796"/>
<sequence>MDIYSSKLSPAVDYGVGAFLLLIAILSIVGNLLVLFMAYKRSSQMKPAELLSVNLAITDLGAAVSMYPLAVASLWNHSWLGGDVTCIYYGWMGFFFGVASVATLTVMAVVRFTASMTLHSHTEKISKRTVQVMLVGTWLYALLWAVFPLIGWGAYGPEPFGLSCTLAWAEMKEHSPSFVISMFAMNLAIPAIIIICCYFGIIYRLNFFYKSQENAKIIQNKVKMQRRLMLVAVLISAGFIGCWTPYGIVSLWSIYSTSSITPHVSVLPCLFAKTSTVYNPLIYYAFSKSFQQEVMQLLHACIRSQACRGSQPSNLTENTVYMVCEGTTIKKDLHKEHFKSTETDANTQFIPLDYK</sequence>
<evidence type="ECO:0000256" key="12">
    <source>
        <dbReference type="SAM" id="Phobius"/>
    </source>
</evidence>
<keyword evidence="4 12" id="KW-0812">Transmembrane</keyword>